<proteinExistence type="inferred from homology"/>
<dbReference type="GO" id="GO:0005976">
    <property type="term" value="P:polysaccharide metabolic process"/>
    <property type="evidence" value="ECO:0007669"/>
    <property type="project" value="UniProtKB-ARBA"/>
</dbReference>
<dbReference type="Gene3D" id="2.80.10.50">
    <property type="match status" value="2"/>
</dbReference>
<feature type="active site" description="Proton donor" evidence="4">
    <location>
        <position position="194"/>
    </location>
</feature>
<dbReference type="Pfam" id="PF02156">
    <property type="entry name" value="Glyco_hydro_26"/>
    <property type="match status" value="1"/>
</dbReference>
<keyword evidence="2 4" id="KW-0378">Hydrolase</keyword>
<evidence type="ECO:0000259" key="6">
    <source>
        <dbReference type="PROSITE" id="PS51764"/>
    </source>
</evidence>
<dbReference type="AlphaFoldDB" id="A0ABD5E8L6"/>
<evidence type="ECO:0000256" key="5">
    <source>
        <dbReference type="SAM" id="SignalP"/>
    </source>
</evidence>
<dbReference type="PROSITE" id="PS51318">
    <property type="entry name" value="TAT"/>
    <property type="match status" value="1"/>
</dbReference>
<dbReference type="SMART" id="SM00458">
    <property type="entry name" value="RICIN"/>
    <property type="match status" value="1"/>
</dbReference>
<comment type="caution">
    <text evidence="7">The sequence shown here is derived from an EMBL/GenBank/DDBJ whole genome shotgun (WGS) entry which is preliminary data.</text>
</comment>
<keyword evidence="5" id="KW-0732">Signal</keyword>
<evidence type="ECO:0000313" key="7">
    <source>
        <dbReference type="EMBL" id="MDT0417537.1"/>
    </source>
</evidence>
<feature type="domain" description="GH26" evidence="6">
    <location>
        <begin position="41"/>
        <end position="340"/>
    </location>
</feature>
<evidence type="ECO:0000256" key="2">
    <source>
        <dbReference type="ARBA" id="ARBA00022801"/>
    </source>
</evidence>
<dbReference type="InterPro" id="IPR000805">
    <property type="entry name" value="Glyco_hydro_26"/>
</dbReference>
<organism evidence="7 8">
    <name type="scientific">Streptomyces evansiae</name>
    <dbReference type="NCBI Taxonomy" id="3075535"/>
    <lineage>
        <taxon>Bacteria</taxon>
        <taxon>Bacillati</taxon>
        <taxon>Actinomycetota</taxon>
        <taxon>Actinomycetes</taxon>
        <taxon>Kitasatosporales</taxon>
        <taxon>Streptomycetaceae</taxon>
        <taxon>Streptomyces</taxon>
    </lineage>
</organism>
<feature type="chain" id="PRO_5044782762" evidence="5">
    <location>
        <begin position="34"/>
        <end position="481"/>
    </location>
</feature>
<dbReference type="InterPro" id="IPR000772">
    <property type="entry name" value="Ricin_B_lectin"/>
</dbReference>
<dbReference type="InterPro" id="IPR035992">
    <property type="entry name" value="Ricin_B-like_lectins"/>
</dbReference>
<dbReference type="Gene3D" id="3.20.20.80">
    <property type="entry name" value="Glycosidases"/>
    <property type="match status" value="1"/>
</dbReference>
<evidence type="ECO:0000256" key="4">
    <source>
        <dbReference type="PROSITE-ProRule" id="PRU01100"/>
    </source>
</evidence>
<name>A0ABD5E8L6_9ACTN</name>
<sequence length="481" mass="51302">MSVRSRTRALLAGATTVATLALALLSGAPAAQAAPPGPAGVTKADELAYLRSLTGNHVLSGQQGGANSDPAYWTARVHDITGEYPAVWNGDFGFSQNDIDNRQKVVDQAKTEWNNGSLPGLMMHACRPDVATCSFEGGADPVKGSKLSDSEWQQVVTDGTSLNSAYKRKLDQFVPYFQQLKSAGVPVLFRPLHELNEGWAWWGGRPGANGSARLFRITHDYLESKGLDNILWVWAPKDVQGGASQAASYYPGDAYVDVVGLDVWWAKFPSSDWYNALSALAGSKPMALAEVGSVPQPSQFAAQPRWVYWNVWLDYLTNSGYNTNASVKAGYYDARVLNQGEVHIPTGGTNPPATPSGPLTGVGGKCVDVAGSGTANGTAVQLHGCNGTAAQKWAVASDGSLRALGKCLDVTGQGTANGTKLQLWECNGSGAQRWVAESDGHLRNPQSGRYLDVPGGSTADGTRLQIWDRNTNPWQTWHLPA</sequence>
<feature type="signal peptide" evidence="5">
    <location>
        <begin position="1"/>
        <end position="33"/>
    </location>
</feature>
<dbReference type="Pfam" id="PF00652">
    <property type="entry name" value="Ricin_B_lectin"/>
    <property type="match status" value="1"/>
</dbReference>
<protein>
    <submittedName>
        <fullName evidence="7">Glycosyl hydrolase</fullName>
    </submittedName>
</protein>
<dbReference type="InterPro" id="IPR017853">
    <property type="entry name" value="GH"/>
</dbReference>
<dbReference type="PROSITE" id="PS51764">
    <property type="entry name" value="GH26"/>
    <property type="match status" value="1"/>
</dbReference>
<evidence type="ECO:0000256" key="3">
    <source>
        <dbReference type="ARBA" id="ARBA00023295"/>
    </source>
</evidence>
<dbReference type="GO" id="GO:0004553">
    <property type="term" value="F:hydrolase activity, hydrolyzing O-glycosyl compounds"/>
    <property type="evidence" value="ECO:0007669"/>
    <property type="project" value="UniProtKB-ARBA"/>
</dbReference>
<feature type="active site" description="Nucleophile" evidence="4">
    <location>
        <position position="290"/>
    </location>
</feature>
<comment type="similarity">
    <text evidence="1 4">Belongs to the glycosyl hydrolase 26 family.</text>
</comment>
<dbReference type="PROSITE" id="PS50231">
    <property type="entry name" value="RICIN_B_LECTIN"/>
    <property type="match status" value="1"/>
</dbReference>
<accession>A0ABD5E8L6</accession>
<dbReference type="CDD" id="cd23451">
    <property type="entry name" value="beta-trefoil_Ricin_laminarinase"/>
    <property type="match status" value="1"/>
</dbReference>
<keyword evidence="3 4" id="KW-0326">Glycosidase</keyword>
<dbReference type="InterPro" id="IPR022790">
    <property type="entry name" value="GH26_dom"/>
</dbReference>
<dbReference type="PANTHER" id="PTHR40079">
    <property type="entry name" value="MANNAN ENDO-1,4-BETA-MANNOSIDASE E-RELATED"/>
    <property type="match status" value="1"/>
</dbReference>
<dbReference type="RefSeq" id="WP_311677277.1">
    <property type="nucleotide sequence ID" value="NZ_JAVRER010000029.1"/>
</dbReference>
<dbReference type="Proteomes" id="UP001183607">
    <property type="component" value="Unassembled WGS sequence"/>
</dbReference>
<dbReference type="InterPro" id="IPR006311">
    <property type="entry name" value="TAT_signal"/>
</dbReference>
<dbReference type="SUPFAM" id="SSF51445">
    <property type="entry name" value="(Trans)glycosidases"/>
    <property type="match status" value="1"/>
</dbReference>
<dbReference type="EMBL" id="JAVRER010000029">
    <property type="protein sequence ID" value="MDT0417537.1"/>
    <property type="molecule type" value="Genomic_DNA"/>
</dbReference>
<dbReference type="PANTHER" id="PTHR40079:SF4">
    <property type="entry name" value="GH26 DOMAIN-CONTAINING PROTEIN-RELATED"/>
    <property type="match status" value="1"/>
</dbReference>
<gene>
    <name evidence="7" type="ORF">RM574_18800</name>
</gene>
<dbReference type="PRINTS" id="PR00739">
    <property type="entry name" value="GLHYDRLASE26"/>
</dbReference>
<dbReference type="SUPFAM" id="SSF50370">
    <property type="entry name" value="Ricin B-like lectins"/>
    <property type="match status" value="1"/>
</dbReference>
<evidence type="ECO:0000313" key="8">
    <source>
        <dbReference type="Proteomes" id="UP001183607"/>
    </source>
</evidence>
<evidence type="ECO:0000256" key="1">
    <source>
        <dbReference type="ARBA" id="ARBA00007754"/>
    </source>
</evidence>
<reference evidence="8" key="1">
    <citation type="submission" date="2023-07" db="EMBL/GenBank/DDBJ databases">
        <title>30 novel species of actinomycetes from the DSMZ collection.</title>
        <authorList>
            <person name="Nouioui I."/>
        </authorList>
    </citation>
    <scope>NUCLEOTIDE SEQUENCE [LARGE SCALE GENOMIC DNA]</scope>
    <source>
        <strain evidence="8">DSM 41982</strain>
    </source>
</reference>